<sequence>MWRCIEDKFTVENLKACPVCNVDLGVDPLDKLKLDNTWDDLKQKFYKPKSGTSLKYSRKKKKSLTSDVATSSGGSTPPEPLEPKKLGKQNNVLAGASTSKGCIQMENNSGKDKEEIPVSSDDLGKSLSTTDKNNHIALIAETAITPNGKEKQNTVLTERIPCEKPKNKGKEKQESFSIPRTVSGQKGKGKASSSPPVLKPRMHVDMSSSQAAMSVEAEKNKVWLSLIAARNQNTNNRPLLPQICSQYIRTDGNLPVSYLKKYLAKKLGLQSENEVEIWLREETVRSTQKLHELVDWWVQTTPVAEQKSGMVGRSAAGFIQLTSPRSTNGMLLRLCWQGCIYWTWGERNARIHRQVYRSADSISRTLDRQIKDRILSLRYTSSSRSSTLMQQWLI</sequence>
<dbReference type="PANTHER" id="PTHR46293:SF3">
    <property type="entry name" value="E3 UBIQUITIN PROTEIN LIGASE DRIPH-RELATED"/>
    <property type="match status" value="1"/>
</dbReference>
<feature type="region of interest" description="Disordered" evidence="1">
    <location>
        <begin position="57"/>
        <end position="129"/>
    </location>
</feature>
<keyword evidence="3" id="KW-1185">Reference proteome</keyword>
<dbReference type="Gene3D" id="3.10.20.90">
    <property type="entry name" value="Phosphatidylinositol 3-kinase Catalytic Subunit, Chain A, domain 1"/>
    <property type="match status" value="1"/>
</dbReference>
<evidence type="ECO:0000313" key="2">
    <source>
        <dbReference type="EMBL" id="KAF3527469.1"/>
    </source>
</evidence>
<dbReference type="PANTHER" id="PTHR46293">
    <property type="entry name" value="E3 UBIQUITIN PROTEIN LIGASE DRIP1"/>
    <property type="match status" value="1"/>
</dbReference>
<feature type="compositionally biased region" description="Basic and acidic residues" evidence="1">
    <location>
        <begin position="160"/>
        <end position="174"/>
    </location>
</feature>
<protein>
    <submittedName>
        <fullName evidence="2">Uncharacterized protein</fullName>
    </submittedName>
</protein>
<dbReference type="EMBL" id="QGKV02001507">
    <property type="protein sequence ID" value="KAF3527469.1"/>
    <property type="molecule type" value="Genomic_DNA"/>
</dbReference>
<gene>
    <name evidence="2" type="ORF">DY000_02041861</name>
</gene>
<organism evidence="2 3">
    <name type="scientific">Brassica cretica</name>
    <name type="common">Mustard</name>
    <dbReference type="NCBI Taxonomy" id="69181"/>
    <lineage>
        <taxon>Eukaryota</taxon>
        <taxon>Viridiplantae</taxon>
        <taxon>Streptophyta</taxon>
        <taxon>Embryophyta</taxon>
        <taxon>Tracheophyta</taxon>
        <taxon>Spermatophyta</taxon>
        <taxon>Magnoliopsida</taxon>
        <taxon>eudicotyledons</taxon>
        <taxon>Gunneridae</taxon>
        <taxon>Pentapetalae</taxon>
        <taxon>rosids</taxon>
        <taxon>malvids</taxon>
        <taxon>Brassicales</taxon>
        <taxon>Brassicaceae</taxon>
        <taxon>Brassiceae</taxon>
        <taxon>Brassica</taxon>
    </lineage>
</organism>
<reference evidence="2 3" key="1">
    <citation type="journal article" date="2020" name="BMC Genomics">
        <title>Intraspecific diversification of the crop wild relative Brassica cretica Lam. using demographic model selection.</title>
        <authorList>
            <person name="Kioukis A."/>
            <person name="Michalopoulou V.A."/>
            <person name="Briers L."/>
            <person name="Pirintsos S."/>
            <person name="Studholme D.J."/>
            <person name="Pavlidis P."/>
            <person name="Sarris P.F."/>
        </authorList>
    </citation>
    <scope>NUCLEOTIDE SEQUENCE [LARGE SCALE GENOMIC DNA]</scope>
    <source>
        <strain evidence="3">cv. PFS-1207/04</strain>
    </source>
</reference>
<feature type="compositionally biased region" description="Polar residues" evidence="1">
    <location>
        <begin position="88"/>
        <end position="108"/>
    </location>
</feature>
<dbReference type="Proteomes" id="UP000266723">
    <property type="component" value="Unassembled WGS sequence"/>
</dbReference>
<name>A0ABQ7B4K7_BRACR</name>
<evidence type="ECO:0000256" key="1">
    <source>
        <dbReference type="SAM" id="MobiDB-lite"/>
    </source>
</evidence>
<evidence type="ECO:0000313" key="3">
    <source>
        <dbReference type="Proteomes" id="UP000266723"/>
    </source>
</evidence>
<comment type="caution">
    <text evidence="2">The sequence shown here is derived from an EMBL/GenBank/DDBJ whole genome shotgun (WGS) entry which is preliminary data.</text>
</comment>
<feature type="region of interest" description="Disordered" evidence="1">
    <location>
        <begin position="149"/>
        <end position="201"/>
    </location>
</feature>
<proteinExistence type="predicted"/>
<accession>A0ABQ7B4K7</accession>
<dbReference type="InterPro" id="IPR044807">
    <property type="entry name" value="DRIP1-like"/>
</dbReference>